<dbReference type="Gene3D" id="2.130.10.10">
    <property type="entry name" value="YVTN repeat-like/Quinoprotein amine dehydrogenase"/>
    <property type="match status" value="1"/>
</dbReference>
<dbReference type="SMART" id="SM00320">
    <property type="entry name" value="WD40"/>
    <property type="match status" value="3"/>
</dbReference>
<dbReference type="InParanoid" id="A0A1D3D4B6"/>
<protein>
    <submittedName>
        <fullName evidence="10">Wd g-beta repeat-containing protein</fullName>
    </submittedName>
</protein>
<evidence type="ECO:0000256" key="6">
    <source>
        <dbReference type="ARBA" id="ARBA00023163"/>
    </source>
</evidence>
<dbReference type="SUPFAM" id="SSF50978">
    <property type="entry name" value="WD40 repeat-like"/>
    <property type="match status" value="1"/>
</dbReference>
<evidence type="ECO:0000256" key="4">
    <source>
        <dbReference type="ARBA" id="ARBA00022574"/>
    </source>
</evidence>
<comment type="subcellular location">
    <subcellularLocation>
        <location evidence="1">Nucleus</location>
        <location evidence="1">Nucleolus</location>
    </subcellularLocation>
</comment>
<name>A0A1D3D4B6_9EIME</name>
<comment type="caution">
    <text evidence="10">The sequence shown here is derived from an EMBL/GenBank/DDBJ whole genome shotgun (WGS) entry which is preliminary data.</text>
</comment>
<keyword evidence="4 8" id="KW-0853">WD repeat</keyword>
<dbReference type="PROSITE" id="PS50294">
    <property type="entry name" value="WD_REPEATS_REGION"/>
    <property type="match status" value="1"/>
</dbReference>
<evidence type="ECO:0000313" key="10">
    <source>
        <dbReference type="EMBL" id="OEH78287.1"/>
    </source>
</evidence>
<dbReference type="InterPro" id="IPR053826">
    <property type="entry name" value="WDR75"/>
</dbReference>
<sequence>MGIHKKPLGGLPMQLNGESAAGGVVCLWKPRSTRVEVSLPLLPCGAVACAPASREESLEAELMGCLETQEVPLNPQTAFRCHCMRGSHGAPEDSRRRGDRTRVDCSKNLHKRLSFVRLAIAVNSRAATPLTAPVLARERPLEPAGCLWGFGRVGQPLLLLLEFMLQAGGRQQSNIMANPTAGMPAARAAAQSRRIVCGLVAIPPKLYKELPPMLLSFSVDGSICCWEQQHRGEASGSEAAAAVDQSGGSYAVHLLRFEDCILGVREAREDAASEDTEPTTLVKGHSLFSFRDPPSAVSVSPSGSVIAVACSRTLLLYSREQQQVLRLLHVDLLVQEEEEAAAGGLTPHGSNNKISNKSNNRNRHALLSQQEQEQHERRWPSKSSQKEVDFRCNVRSVVLHWHAHAVSSLAFSSDGLVLLSGGEEGVLVMWQLQQNFSKQFVPRLGAPILHISPAWIEVLGALPSRNVTIEQQQRMDLLAVCCADNCIRQRGGSRSDLLLLCSSESCLQAVDPRTGEEAFQLLLQQRLYTSRLDEDFGCTWTLQCVAADCCGSSIAAVQARELLQQMGPLSSSAGDSAPAREDPGSSSNSRSSCSCRGSRRCCSHYRGEHPLEPLQQSSGRCYSLSFWVWVESDSNDSGAEQQKAQLPGSSLGWRPEGKGSFVLLNEVEDAHVNDITAIHPHASEWNFRSLPVYACCLSRDGSLLAASHGPLISLWAPANPRLLEVLDLPSLPVRKRAATGSAEGSQLRLPLGKDSQDGATSVGQEATFSAHTAGWRAVHCKEVQMLENEQGLFLLAALEDRVLLFDLLRLALVWIQTFSGASRCALVTQCDARKSSFRWCIPAPRSSGPLPVQPLWLSVSRSQRPSMPPPLREPFIVCTPDASIGASSAVQPARQALAQFVQWREPDESILSGCFVKEATEQQSVLAVITAAFSLERIVFSVPGEGGAASQRRRTPAATMKPIEPYKAPPRRVLRELLLQDKQLEEAEEAEGPSAEQPPLSVAFSAAAAPRGTASFGTVQEELDIDCGAPPDAQLRSMLRAYTATAASSDGVPVFGATATAASAVGPPFSPKKGSQYPASLVPSRGPQTKALKALASLAAQSRERREGVH</sequence>
<feature type="region of interest" description="Disordered" evidence="9">
    <location>
        <begin position="568"/>
        <end position="597"/>
    </location>
</feature>
<evidence type="ECO:0000256" key="9">
    <source>
        <dbReference type="SAM" id="MobiDB-lite"/>
    </source>
</evidence>
<evidence type="ECO:0000256" key="2">
    <source>
        <dbReference type="ARBA" id="ARBA00022517"/>
    </source>
</evidence>
<evidence type="ECO:0000256" key="5">
    <source>
        <dbReference type="ARBA" id="ARBA00022737"/>
    </source>
</evidence>
<feature type="region of interest" description="Disordered" evidence="9">
    <location>
        <begin position="1064"/>
        <end position="1088"/>
    </location>
</feature>
<dbReference type="GO" id="GO:0032040">
    <property type="term" value="C:small-subunit processome"/>
    <property type="evidence" value="ECO:0007669"/>
    <property type="project" value="InterPro"/>
</dbReference>
<dbReference type="PANTHER" id="PTHR44215">
    <property type="entry name" value="WD REPEAT-CONTAINING PROTEIN 75"/>
    <property type="match status" value="1"/>
</dbReference>
<dbReference type="InterPro" id="IPR001680">
    <property type="entry name" value="WD40_rpt"/>
</dbReference>
<organism evidence="10 11">
    <name type="scientific">Cyclospora cayetanensis</name>
    <dbReference type="NCBI Taxonomy" id="88456"/>
    <lineage>
        <taxon>Eukaryota</taxon>
        <taxon>Sar</taxon>
        <taxon>Alveolata</taxon>
        <taxon>Apicomplexa</taxon>
        <taxon>Conoidasida</taxon>
        <taxon>Coccidia</taxon>
        <taxon>Eucoccidiorida</taxon>
        <taxon>Eimeriorina</taxon>
        <taxon>Eimeriidae</taxon>
        <taxon>Cyclospora</taxon>
    </lineage>
</organism>
<feature type="repeat" description="WD" evidence="8">
    <location>
        <begin position="399"/>
        <end position="433"/>
    </location>
</feature>
<reference evidence="10 11" key="1">
    <citation type="journal article" date="2016" name="BMC Genomics">
        <title>Comparative genomics reveals Cyclospora cayetanensis possesses coccidia-like metabolism and invasion components but unique surface antigens.</title>
        <authorList>
            <person name="Liu S."/>
            <person name="Wang L."/>
            <person name="Zheng H."/>
            <person name="Xu Z."/>
            <person name="Roellig D.M."/>
            <person name="Li N."/>
            <person name="Frace M.A."/>
            <person name="Tang K."/>
            <person name="Arrowood M.J."/>
            <person name="Moss D.M."/>
            <person name="Zhang L."/>
            <person name="Feng Y."/>
            <person name="Xiao L."/>
        </authorList>
    </citation>
    <scope>NUCLEOTIDE SEQUENCE [LARGE SCALE GENOMIC DNA]</scope>
    <source>
        <strain evidence="10 11">CHN_HEN01</strain>
    </source>
</reference>
<evidence type="ECO:0000256" key="7">
    <source>
        <dbReference type="ARBA" id="ARBA00023242"/>
    </source>
</evidence>
<dbReference type="PROSITE" id="PS50082">
    <property type="entry name" value="WD_REPEATS_2"/>
    <property type="match status" value="1"/>
</dbReference>
<evidence type="ECO:0000256" key="8">
    <source>
        <dbReference type="PROSITE-ProRule" id="PRU00221"/>
    </source>
</evidence>
<dbReference type="VEuPathDB" id="ToxoDB:cyc_04606"/>
<dbReference type="Proteomes" id="UP000095192">
    <property type="component" value="Unassembled WGS sequence"/>
</dbReference>
<dbReference type="PANTHER" id="PTHR44215:SF1">
    <property type="entry name" value="WD REPEAT-CONTAINING PROTEIN 75"/>
    <property type="match status" value="1"/>
</dbReference>
<dbReference type="GO" id="GO:0045943">
    <property type="term" value="P:positive regulation of transcription by RNA polymerase I"/>
    <property type="evidence" value="ECO:0007669"/>
    <property type="project" value="InterPro"/>
</dbReference>
<keyword evidence="7" id="KW-0539">Nucleus</keyword>
<evidence type="ECO:0000256" key="3">
    <source>
        <dbReference type="ARBA" id="ARBA00022552"/>
    </source>
</evidence>
<dbReference type="GO" id="GO:2000234">
    <property type="term" value="P:positive regulation of rRNA processing"/>
    <property type="evidence" value="ECO:0007669"/>
    <property type="project" value="TreeGrafter"/>
</dbReference>
<keyword evidence="2" id="KW-0690">Ribosome biogenesis</keyword>
<gene>
    <name evidence="10" type="ORF">cyc_04606</name>
</gene>
<accession>A0A1D3D4B6</accession>
<evidence type="ECO:0000313" key="11">
    <source>
        <dbReference type="Proteomes" id="UP000095192"/>
    </source>
</evidence>
<dbReference type="InterPro" id="IPR015943">
    <property type="entry name" value="WD40/YVTN_repeat-like_dom_sf"/>
</dbReference>
<dbReference type="GO" id="GO:0003723">
    <property type="term" value="F:RNA binding"/>
    <property type="evidence" value="ECO:0007669"/>
    <property type="project" value="InterPro"/>
</dbReference>
<keyword evidence="11" id="KW-1185">Reference proteome</keyword>
<keyword evidence="5" id="KW-0677">Repeat</keyword>
<dbReference type="InterPro" id="IPR036322">
    <property type="entry name" value="WD40_repeat_dom_sf"/>
</dbReference>
<dbReference type="EMBL" id="JROU02000786">
    <property type="protein sequence ID" value="OEH78287.1"/>
    <property type="molecule type" value="Genomic_DNA"/>
</dbReference>
<keyword evidence="3" id="KW-0698">rRNA processing</keyword>
<keyword evidence="6" id="KW-0804">Transcription</keyword>
<dbReference type="GO" id="GO:0006364">
    <property type="term" value="P:rRNA processing"/>
    <property type="evidence" value="ECO:0007669"/>
    <property type="project" value="UniProtKB-KW"/>
</dbReference>
<dbReference type="Pfam" id="PF23869">
    <property type="entry name" value="Beta-prop_WDR75_1st"/>
    <property type="match status" value="1"/>
</dbReference>
<evidence type="ECO:0000256" key="1">
    <source>
        <dbReference type="ARBA" id="ARBA00004604"/>
    </source>
</evidence>
<proteinExistence type="predicted"/>
<feature type="compositionally biased region" description="Low complexity" evidence="9">
    <location>
        <begin position="584"/>
        <end position="596"/>
    </location>
</feature>
<dbReference type="AlphaFoldDB" id="A0A1D3D4B6"/>